<proteinExistence type="predicted"/>
<keyword evidence="3" id="KW-1185">Reference proteome</keyword>
<feature type="domain" description="NodB homology" evidence="1">
    <location>
        <begin position="66"/>
        <end position="251"/>
    </location>
</feature>
<dbReference type="InterPro" id="IPR011330">
    <property type="entry name" value="Glyco_hydro/deAcase_b/a-brl"/>
</dbReference>
<dbReference type="RefSeq" id="WP_003329653.1">
    <property type="nucleotide sequence ID" value="NZ_AJLR01000034.1"/>
</dbReference>
<dbReference type="Proteomes" id="UP000006315">
    <property type="component" value="Unassembled WGS sequence"/>
</dbReference>
<organism evidence="2 3">
    <name type="scientific">Schinkia azotoformans LMG 9581</name>
    <dbReference type="NCBI Taxonomy" id="1131731"/>
    <lineage>
        <taxon>Bacteria</taxon>
        <taxon>Bacillati</taxon>
        <taxon>Bacillota</taxon>
        <taxon>Bacilli</taxon>
        <taxon>Bacillales</taxon>
        <taxon>Bacillaceae</taxon>
        <taxon>Calidifontibacillus/Schinkia group</taxon>
        <taxon>Schinkia</taxon>
    </lineage>
</organism>
<dbReference type="Gene3D" id="3.20.20.370">
    <property type="entry name" value="Glycoside hydrolase/deacetylase"/>
    <property type="match status" value="1"/>
</dbReference>
<dbReference type="PANTHER" id="PTHR10587">
    <property type="entry name" value="GLYCOSYL TRANSFERASE-RELATED"/>
    <property type="match status" value="1"/>
</dbReference>
<dbReference type="STRING" id="1131731.BAZO_02527"/>
<name>K6DKU2_SCHAZ</name>
<dbReference type="InterPro" id="IPR002509">
    <property type="entry name" value="NODB_dom"/>
</dbReference>
<dbReference type="PATRIC" id="fig|1131731.3.peg.519"/>
<dbReference type="AlphaFoldDB" id="K6DKU2"/>
<evidence type="ECO:0000259" key="1">
    <source>
        <dbReference type="PROSITE" id="PS51677"/>
    </source>
</evidence>
<evidence type="ECO:0000313" key="2">
    <source>
        <dbReference type="EMBL" id="EKN68919.1"/>
    </source>
</evidence>
<dbReference type="GO" id="GO:0016810">
    <property type="term" value="F:hydrolase activity, acting on carbon-nitrogen (but not peptide) bonds"/>
    <property type="evidence" value="ECO:0007669"/>
    <property type="project" value="InterPro"/>
</dbReference>
<gene>
    <name evidence="2" type="ORF">BAZO_02527</name>
</gene>
<reference evidence="2 3" key="1">
    <citation type="journal article" date="2012" name="Front. Microbiol.">
        <title>Redundancy and modularity in membrane-associated dissimilatory nitrate reduction in Bacillus.</title>
        <authorList>
            <person name="Heylen K."/>
            <person name="Keltjens J."/>
        </authorList>
    </citation>
    <scope>NUCLEOTIDE SEQUENCE [LARGE SCALE GENOMIC DNA]</scope>
    <source>
        <strain evidence="2 3">LMG 9581</strain>
    </source>
</reference>
<dbReference type="InterPro" id="IPR050248">
    <property type="entry name" value="Polysacc_deacetylase_ArnD"/>
</dbReference>
<comment type="caution">
    <text evidence="2">The sequence shown here is derived from an EMBL/GenBank/DDBJ whole genome shotgun (WGS) entry which is preliminary data.</text>
</comment>
<dbReference type="GeneID" id="89468209"/>
<dbReference type="SUPFAM" id="SSF88713">
    <property type="entry name" value="Glycoside hydrolase/deacetylase"/>
    <property type="match status" value="1"/>
</dbReference>
<dbReference type="EMBL" id="AJLR01000034">
    <property type="protein sequence ID" value="EKN68919.1"/>
    <property type="molecule type" value="Genomic_DNA"/>
</dbReference>
<dbReference type="GO" id="GO:0005975">
    <property type="term" value="P:carbohydrate metabolic process"/>
    <property type="evidence" value="ECO:0007669"/>
    <property type="project" value="InterPro"/>
</dbReference>
<sequence length="271" mass="30879">MKHYLKTFALLIVISSLPIILSNIFNFPSFKAQSDGLKGKEGSHFISSIEKKQLSPSFPVDEQINKVIYLTFDDGPNGYTQDILNILQSKNAHATFFLIKGNIDKHPTLLKEIIKKGNAVGCHSVSHRVDVFYSSPKVAINEMKVCQRAIYDQTRFHTPLIRVPFGSFPHLTNDIKNGLENENFIYWDWNIDSEDWTNNNPGQVYTNIVKQLNLTEKKGYIPTVLLHDKQVTVEMLPKLLDYLNEKGYKIKSITNANKPVQFNLHTSEPAS</sequence>
<dbReference type="PROSITE" id="PS51677">
    <property type="entry name" value="NODB"/>
    <property type="match status" value="1"/>
</dbReference>
<accession>K6DKU2</accession>
<protein>
    <submittedName>
        <fullName evidence="2">Polysaccharide deacetylase</fullName>
    </submittedName>
</protein>
<dbReference type="CDD" id="cd10944">
    <property type="entry name" value="CE4_SmPgdA_like"/>
    <property type="match status" value="1"/>
</dbReference>
<evidence type="ECO:0000313" key="3">
    <source>
        <dbReference type="Proteomes" id="UP000006315"/>
    </source>
</evidence>
<dbReference type="PANTHER" id="PTHR10587:SF125">
    <property type="entry name" value="POLYSACCHARIDE DEACETYLASE YHEN-RELATED"/>
    <property type="match status" value="1"/>
</dbReference>
<dbReference type="Pfam" id="PF01522">
    <property type="entry name" value="Polysacc_deac_1"/>
    <property type="match status" value="1"/>
</dbReference>